<keyword evidence="4" id="KW-1185">Reference proteome</keyword>
<feature type="transmembrane region" description="Helical" evidence="2">
    <location>
        <begin position="277"/>
        <end position="300"/>
    </location>
</feature>
<dbReference type="RefSeq" id="XP_058325752.1">
    <property type="nucleotide sequence ID" value="XM_058479184.1"/>
</dbReference>
<dbReference type="EMBL" id="JAPQKS010000008">
    <property type="protein sequence ID" value="KAJ5216881.1"/>
    <property type="molecule type" value="Genomic_DNA"/>
</dbReference>
<reference evidence="3" key="1">
    <citation type="submission" date="2022-11" db="EMBL/GenBank/DDBJ databases">
        <authorList>
            <person name="Petersen C."/>
        </authorList>
    </citation>
    <scope>NUCLEOTIDE SEQUENCE</scope>
    <source>
        <strain evidence="3">IBT 19713</strain>
    </source>
</reference>
<evidence type="ECO:0000313" key="3">
    <source>
        <dbReference type="EMBL" id="KAJ5216881.1"/>
    </source>
</evidence>
<feature type="region of interest" description="Disordered" evidence="1">
    <location>
        <begin position="59"/>
        <end position="80"/>
    </location>
</feature>
<sequence length="345" mass="37059">MSPAAKQWDIGGTCSEISLCQENRALGPGSVSTDVQPYESRLASPCDIVIGEQGLERGDAGVATGKPSRIDQGATGGIGSDIEPCGHGELRHRPGEEGAGPLPQGIGRARTPDNPHEKDEAGPHPCPRPQFDQRVHDCASCSNHETEYTRILKEEAQMNWRYNVSASAANWILLAGYLVVPATFTSLNDSTAVEKTLQANDAGRAVLRTIRNPPLLAIACLFFVVGATLLGYLFVCFRKSYSWVVNKIFLPGCMNAVAGLLTTLVSVLANHSGECSIMAIMTFVVTGTTSGIFLILSIWYKFFLIQPVVAEDLAESHGETFQSSHCSCADDVDLPSPPPAYTVRH</sequence>
<proteinExistence type="predicted"/>
<reference evidence="3" key="2">
    <citation type="journal article" date="2023" name="IMA Fungus">
        <title>Comparative genomic study of the Penicillium genus elucidates a diverse pangenome and 15 lateral gene transfer events.</title>
        <authorList>
            <person name="Petersen C."/>
            <person name="Sorensen T."/>
            <person name="Nielsen M.R."/>
            <person name="Sondergaard T.E."/>
            <person name="Sorensen J.L."/>
            <person name="Fitzpatrick D.A."/>
            <person name="Frisvad J.C."/>
            <person name="Nielsen K.L."/>
        </authorList>
    </citation>
    <scope>NUCLEOTIDE SEQUENCE</scope>
    <source>
        <strain evidence="3">IBT 19713</strain>
    </source>
</reference>
<evidence type="ECO:0000256" key="1">
    <source>
        <dbReference type="SAM" id="MobiDB-lite"/>
    </source>
</evidence>
<dbReference type="Proteomes" id="UP001150941">
    <property type="component" value="Unassembled WGS sequence"/>
</dbReference>
<feature type="transmembrane region" description="Helical" evidence="2">
    <location>
        <begin position="248"/>
        <end position="271"/>
    </location>
</feature>
<accession>A0A9W9NBM4</accession>
<evidence type="ECO:0000256" key="2">
    <source>
        <dbReference type="SAM" id="Phobius"/>
    </source>
</evidence>
<evidence type="ECO:0008006" key="5">
    <source>
        <dbReference type="Google" id="ProtNLM"/>
    </source>
</evidence>
<dbReference type="GeneID" id="83206488"/>
<keyword evidence="2" id="KW-0812">Transmembrane</keyword>
<keyword evidence="2" id="KW-0472">Membrane</keyword>
<evidence type="ECO:0000313" key="4">
    <source>
        <dbReference type="Proteomes" id="UP001150941"/>
    </source>
</evidence>
<feature type="compositionally biased region" description="Basic and acidic residues" evidence="1">
    <location>
        <begin position="110"/>
        <end position="122"/>
    </location>
</feature>
<feature type="transmembrane region" description="Helical" evidence="2">
    <location>
        <begin position="160"/>
        <end position="180"/>
    </location>
</feature>
<name>A0A9W9NBM4_9EURO</name>
<organism evidence="3 4">
    <name type="scientific">Penicillium chermesinum</name>
    <dbReference type="NCBI Taxonomy" id="63820"/>
    <lineage>
        <taxon>Eukaryota</taxon>
        <taxon>Fungi</taxon>
        <taxon>Dikarya</taxon>
        <taxon>Ascomycota</taxon>
        <taxon>Pezizomycotina</taxon>
        <taxon>Eurotiomycetes</taxon>
        <taxon>Eurotiomycetidae</taxon>
        <taxon>Eurotiales</taxon>
        <taxon>Aspergillaceae</taxon>
        <taxon>Penicillium</taxon>
    </lineage>
</organism>
<gene>
    <name evidence="3" type="ORF">N7468_009889</name>
</gene>
<comment type="caution">
    <text evidence="3">The sequence shown here is derived from an EMBL/GenBank/DDBJ whole genome shotgun (WGS) entry which is preliminary data.</text>
</comment>
<dbReference type="AlphaFoldDB" id="A0A9W9NBM4"/>
<keyword evidence="2" id="KW-1133">Transmembrane helix</keyword>
<dbReference type="OrthoDB" id="3254104at2759"/>
<feature type="region of interest" description="Disordered" evidence="1">
    <location>
        <begin position="92"/>
        <end position="125"/>
    </location>
</feature>
<feature type="transmembrane region" description="Helical" evidence="2">
    <location>
        <begin position="215"/>
        <end position="236"/>
    </location>
</feature>
<protein>
    <recommendedName>
        <fullName evidence="5">Transmembrane protein</fullName>
    </recommendedName>
</protein>